<dbReference type="InterPro" id="IPR036760">
    <property type="entry name" value="SspB-like_sf"/>
</dbReference>
<dbReference type="Pfam" id="PF04386">
    <property type="entry name" value="SspB"/>
    <property type="match status" value="1"/>
</dbReference>
<reference evidence="1 2" key="1">
    <citation type="submission" date="2016-09" db="EMBL/GenBank/DDBJ databases">
        <title>Genomic evidence for plant-parasitic nematodes as the earliest Wolbachia hosts.</title>
        <authorList>
            <person name="Brown A.M."/>
            <person name="Wasala S.K."/>
            <person name="Howe D.K."/>
            <person name="Peetz A.B."/>
            <person name="Zasada I.A."/>
            <person name="Denver D.R."/>
        </authorList>
    </citation>
    <scope>NUCLEOTIDE SEQUENCE [LARGE SCALE GENOMIC DNA]</scope>
    <source>
        <strain evidence="2">wPpe</strain>
    </source>
</reference>
<sequence>MSIDGYRQSLNSIKFQIIKKALVALSIYNFTPHLEILFFTGSKNVVMPDYLKKLYPNQMLIVLQHQFYNLKVFEDKFSVNLSFNGKQEQMVIPFAAISKFYDKISEDILNFASGKLNNSSDNIISIDKLRSDQ</sequence>
<organism evidence="1 2">
    <name type="scientific">Wolbachia pipientis</name>
    <dbReference type="NCBI Taxonomy" id="955"/>
    <lineage>
        <taxon>Bacteria</taxon>
        <taxon>Pseudomonadati</taxon>
        <taxon>Pseudomonadota</taxon>
        <taxon>Alphaproteobacteria</taxon>
        <taxon>Rickettsiales</taxon>
        <taxon>Anaplasmataceae</taxon>
        <taxon>Wolbachieae</taxon>
        <taxon>Wolbachia</taxon>
    </lineage>
</organism>
<evidence type="ECO:0000313" key="1">
    <source>
        <dbReference type="EMBL" id="OEY86482.1"/>
    </source>
</evidence>
<proteinExistence type="predicted"/>
<accession>A0A1E7QJ28</accession>
<dbReference type="AlphaFoldDB" id="A0A1E7QJ28"/>
<dbReference type="OrthoDB" id="9800412at2"/>
<dbReference type="RefSeq" id="WP_070065223.1">
    <property type="nucleotide sequence ID" value="NZ_MJMG01000009.1"/>
</dbReference>
<gene>
    <name evidence="1" type="ORF">BIY23_03570</name>
</gene>
<dbReference type="Proteomes" id="UP000175679">
    <property type="component" value="Unassembled WGS sequence"/>
</dbReference>
<dbReference type="Gene3D" id="2.30.30.220">
    <property type="entry name" value="SspB-like"/>
    <property type="match status" value="1"/>
</dbReference>
<protein>
    <submittedName>
        <fullName evidence="1">Stringent starvation protein B domain protein</fullName>
    </submittedName>
</protein>
<name>A0A1E7QJ28_WOLPI</name>
<comment type="caution">
    <text evidence="1">The sequence shown here is derived from an EMBL/GenBank/DDBJ whole genome shotgun (WGS) entry which is preliminary data.</text>
</comment>
<evidence type="ECO:0000313" key="2">
    <source>
        <dbReference type="Proteomes" id="UP000175679"/>
    </source>
</evidence>
<dbReference type="EMBL" id="MJMG01000009">
    <property type="protein sequence ID" value="OEY86482.1"/>
    <property type="molecule type" value="Genomic_DNA"/>
</dbReference>
<dbReference type="InterPro" id="IPR007481">
    <property type="entry name" value="SspB"/>
</dbReference>
<dbReference type="SUPFAM" id="SSF101738">
    <property type="entry name" value="SspB-like"/>
    <property type="match status" value="1"/>
</dbReference>
<keyword evidence="2" id="KW-1185">Reference proteome</keyword>